<dbReference type="STRING" id="29655.A0A0K9PR09"/>
<evidence type="ECO:0000256" key="1">
    <source>
        <dbReference type="ARBA" id="ARBA00009183"/>
    </source>
</evidence>
<protein>
    <recommendedName>
        <fullName evidence="6">Flavin-containing monooxygenase</fullName>
        <ecNumber evidence="6">1.-.-.-</ecNumber>
    </recommendedName>
</protein>
<dbReference type="PRINTS" id="PR00469">
    <property type="entry name" value="PNDRDTASEII"/>
</dbReference>
<evidence type="ECO:0000256" key="6">
    <source>
        <dbReference type="RuleBase" id="RU361177"/>
    </source>
</evidence>
<dbReference type="InterPro" id="IPR000960">
    <property type="entry name" value="Flavin_mOase"/>
</dbReference>
<dbReference type="PANTHER" id="PTHR43539:SF9">
    <property type="entry name" value="INDOLE-3-PYRUVATE MONOOXYGENASE YUCCA11-RELATED"/>
    <property type="match status" value="1"/>
</dbReference>
<dbReference type="InterPro" id="IPR036188">
    <property type="entry name" value="FAD/NAD-bd_sf"/>
</dbReference>
<dbReference type="AlphaFoldDB" id="A0A0K9PR09"/>
<dbReference type="EC" id="1.-.-.-" evidence="6"/>
<comment type="caution">
    <text evidence="7">The sequence shown here is derived from an EMBL/GenBank/DDBJ whole genome shotgun (WGS) entry which is preliminary data.</text>
</comment>
<keyword evidence="6 7" id="KW-0503">Monooxygenase</keyword>
<reference evidence="8" key="1">
    <citation type="journal article" date="2016" name="Nature">
        <title>The genome of the seagrass Zostera marina reveals angiosperm adaptation to the sea.</title>
        <authorList>
            <person name="Olsen J.L."/>
            <person name="Rouze P."/>
            <person name="Verhelst B."/>
            <person name="Lin Y.-C."/>
            <person name="Bayer T."/>
            <person name="Collen J."/>
            <person name="Dattolo E."/>
            <person name="De Paoli E."/>
            <person name="Dittami S."/>
            <person name="Maumus F."/>
            <person name="Michel G."/>
            <person name="Kersting A."/>
            <person name="Lauritano C."/>
            <person name="Lohaus R."/>
            <person name="Toepel M."/>
            <person name="Tonon T."/>
            <person name="Vanneste K."/>
            <person name="Amirebrahimi M."/>
            <person name="Brakel J."/>
            <person name="Bostroem C."/>
            <person name="Chovatia M."/>
            <person name="Grimwood J."/>
            <person name="Jenkins J.W."/>
            <person name="Jueterbock A."/>
            <person name="Mraz A."/>
            <person name="Stam W.T."/>
            <person name="Tice H."/>
            <person name="Bornberg-Bauer E."/>
            <person name="Green P.J."/>
            <person name="Pearson G.A."/>
            <person name="Procaccini G."/>
            <person name="Duarte C.M."/>
            <person name="Schmutz J."/>
            <person name="Reusch T.B.H."/>
            <person name="Van de Peer Y."/>
        </authorList>
    </citation>
    <scope>NUCLEOTIDE SEQUENCE [LARGE SCALE GENOMIC DNA]</scope>
    <source>
        <strain evidence="8">cv. Finnish</strain>
    </source>
</reference>
<keyword evidence="8" id="KW-1185">Reference proteome</keyword>
<dbReference type="PRINTS" id="PR00368">
    <property type="entry name" value="FADPNR"/>
</dbReference>
<dbReference type="PROSITE" id="PS51257">
    <property type="entry name" value="PROKAR_LIPOPROTEIN"/>
    <property type="match status" value="1"/>
</dbReference>
<comment type="similarity">
    <text evidence="1 6">Belongs to the FMO family.</text>
</comment>
<dbReference type="GO" id="GO:0103075">
    <property type="term" value="F:indole-3-pyruvate monooxygenase activity"/>
    <property type="evidence" value="ECO:0007669"/>
    <property type="project" value="UniProtKB-EC"/>
</dbReference>
<dbReference type="OrthoDB" id="752677at2759"/>
<evidence type="ECO:0000256" key="2">
    <source>
        <dbReference type="ARBA" id="ARBA00022630"/>
    </source>
</evidence>
<dbReference type="InterPro" id="IPR020946">
    <property type="entry name" value="Flavin_mOase-like"/>
</dbReference>
<comment type="cofactor">
    <cofactor evidence="6">
        <name>FAD</name>
        <dbReference type="ChEBI" id="CHEBI:57692"/>
    </cofactor>
</comment>
<dbReference type="EMBL" id="LFYR01000718">
    <property type="protein sequence ID" value="KMZ70655.1"/>
    <property type="molecule type" value="Genomic_DNA"/>
</dbReference>
<dbReference type="PANTHER" id="PTHR43539">
    <property type="entry name" value="FLAVIN-BINDING MONOOXYGENASE-LIKE PROTEIN (AFU_ORTHOLOGUE AFUA_4G09220)"/>
    <property type="match status" value="1"/>
</dbReference>
<keyword evidence="3 6" id="KW-0274">FAD</keyword>
<dbReference type="SUPFAM" id="SSF51905">
    <property type="entry name" value="FAD/NAD(P)-binding domain"/>
    <property type="match status" value="2"/>
</dbReference>
<evidence type="ECO:0000256" key="5">
    <source>
        <dbReference type="ARBA" id="ARBA00047707"/>
    </source>
</evidence>
<evidence type="ECO:0000256" key="4">
    <source>
        <dbReference type="ARBA" id="ARBA00023002"/>
    </source>
</evidence>
<keyword evidence="2 6" id="KW-0285">Flavoprotein</keyword>
<dbReference type="Pfam" id="PF00743">
    <property type="entry name" value="FMO-like"/>
    <property type="match status" value="1"/>
</dbReference>
<dbReference type="GO" id="GO:0004499">
    <property type="term" value="F:N,N-dimethylaniline monooxygenase activity"/>
    <property type="evidence" value="ECO:0007669"/>
    <property type="project" value="InterPro"/>
</dbReference>
<proteinExistence type="inferred from homology"/>
<dbReference type="Proteomes" id="UP000036987">
    <property type="component" value="Unassembled WGS sequence"/>
</dbReference>
<accession>A0A0K9PR09</accession>
<evidence type="ECO:0000256" key="3">
    <source>
        <dbReference type="ARBA" id="ARBA00022827"/>
    </source>
</evidence>
<evidence type="ECO:0000313" key="8">
    <source>
        <dbReference type="Proteomes" id="UP000036987"/>
    </source>
</evidence>
<dbReference type="OMA" id="GMECIKD"/>
<keyword evidence="4 6" id="KW-0560">Oxidoreductase</keyword>
<dbReference type="Gene3D" id="3.50.50.60">
    <property type="entry name" value="FAD/NAD(P)-binding domain"/>
    <property type="match status" value="1"/>
</dbReference>
<dbReference type="GO" id="GO:0050660">
    <property type="term" value="F:flavin adenine dinucleotide binding"/>
    <property type="evidence" value="ECO:0000318"/>
    <property type="project" value="GO_Central"/>
</dbReference>
<name>A0A0K9PR09_ZOSMR</name>
<sequence length="387" mass="43706">MMDDRSTEVIIAGAGPAGLATSACLTRYSIPHVVLEREQCHSSLWKMKAYDRCNLHLAKEFCQLPHMPHMSHLPTYIPRKSFIEYLDSYVDFFNIRPIYHRCVESAFYEQKAKIWSVLTKNTEEKDDRSRDLFTGKFLVVATGENSEGNIPDIKGLESFTGKMMHSSEYKTGFKFNGKKVLVVGCGNSGMEIAYDLSNHGAKTSIVVRSPFHVVTKEMIRVGMSLMRYLNCPIWLVDFLILVWTKFKFGNLSKYKIFKPAEGPMLGKAVRGRSPVIDVGTIKHIKTDKIKVTSGISNIEGSKVTFVNGEQEDFHAIIFATGYKCTTKNWFKENYFLDETGMPLQKFPHHWKGKNGVYCAGFSQKGLAGVSFDAQLIADDIANKLNDT</sequence>
<dbReference type="InterPro" id="IPR050982">
    <property type="entry name" value="Auxin_biosynth/cation_transpt"/>
</dbReference>
<organism evidence="7 8">
    <name type="scientific">Zostera marina</name>
    <name type="common">Eelgrass</name>
    <dbReference type="NCBI Taxonomy" id="29655"/>
    <lineage>
        <taxon>Eukaryota</taxon>
        <taxon>Viridiplantae</taxon>
        <taxon>Streptophyta</taxon>
        <taxon>Embryophyta</taxon>
        <taxon>Tracheophyta</taxon>
        <taxon>Spermatophyta</taxon>
        <taxon>Magnoliopsida</taxon>
        <taxon>Liliopsida</taxon>
        <taxon>Zosteraceae</taxon>
        <taxon>Zostera</taxon>
    </lineage>
</organism>
<dbReference type="GO" id="GO:0050661">
    <property type="term" value="F:NADP binding"/>
    <property type="evidence" value="ECO:0007669"/>
    <property type="project" value="InterPro"/>
</dbReference>
<dbReference type="GO" id="GO:0004497">
    <property type="term" value="F:monooxygenase activity"/>
    <property type="evidence" value="ECO:0000318"/>
    <property type="project" value="GO_Central"/>
</dbReference>
<evidence type="ECO:0000313" key="7">
    <source>
        <dbReference type="EMBL" id="KMZ70655.1"/>
    </source>
</evidence>
<dbReference type="PIRSF" id="PIRSF000332">
    <property type="entry name" value="FMO"/>
    <property type="match status" value="1"/>
</dbReference>
<comment type="catalytic activity">
    <reaction evidence="5">
        <text>indole-3-pyruvate + NADPH + O2 + H(+) = (indol-3-yl)acetate + CO2 + NADP(+) + H2O</text>
        <dbReference type="Rhea" id="RHEA:34331"/>
        <dbReference type="ChEBI" id="CHEBI:15377"/>
        <dbReference type="ChEBI" id="CHEBI:15378"/>
        <dbReference type="ChEBI" id="CHEBI:15379"/>
        <dbReference type="ChEBI" id="CHEBI:16526"/>
        <dbReference type="ChEBI" id="CHEBI:17640"/>
        <dbReference type="ChEBI" id="CHEBI:30854"/>
        <dbReference type="ChEBI" id="CHEBI:57783"/>
        <dbReference type="ChEBI" id="CHEBI:58349"/>
        <dbReference type="EC" id="1.14.13.168"/>
    </reaction>
</comment>
<gene>
    <name evidence="7" type="ORF">ZOSMA_196G00040</name>
</gene>